<accession>A0AAN9XKJ2</accession>
<gene>
    <name evidence="2" type="ORF">VNO78_17125</name>
</gene>
<organism evidence="2 3">
    <name type="scientific">Psophocarpus tetragonolobus</name>
    <name type="common">Winged bean</name>
    <name type="synonym">Dolichos tetragonolobus</name>
    <dbReference type="NCBI Taxonomy" id="3891"/>
    <lineage>
        <taxon>Eukaryota</taxon>
        <taxon>Viridiplantae</taxon>
        <taxon>Streptophyta</taxon>
        <taxon>Embryophyta</taxon>
        <taxon>Tracheophyta</taxon>
        <taxon>Spermatophyta</taxon>
        <taxon>Magnoliopsida</taxon>
        <taxon>eudicotyledons</taxon>
        <taxon>Gunneridae</taxon>
        <taxon>Pentapetalae</taxon>
        <taxon>rosids</taxon>
        <taxon>fabids</taxon>
        <taxon>Fabales</taxon>
        <taxon>Fabaceae</taxon>
        <taxon>Papilionoideae</taxon>
        <taxon>50 kb inversion clade</taxon>
        <taxon>NPAAA clade</taxon>
        <taxon>indigoferoid/millettioid clade</taxon>
        <taxon>Phaseoleae</taxon>
        <taxon>Psophocarpus</taxon>
    </lineage>
</organism>
<evidence type="ECO:0000313" key="3">
    <source>
        <dbReference type="Proteomes" id="UP001386955"/>
    </source>
</evidence>
<keyword evidence="3" id="KW-1185">Reference proteome</keyword>
<evidence type="ECO:0000313" key="2">
    <source>
        <dbReference type="EMBL" id="KAK7396252.1"/>
    </source>
</evidence>
<name>A0AAN9XKJ2_PSOTE</name>
<proteinExistence type="predicted"/>
<keyword evidence="1" id="KW-0812">Transmembrane</keyword>
<keyword evidence="1" id="KW-0472">Membrane</keyword>
<dbReference type="AlphaFoldDB" id="A0AAN9XKJ2"/>
<dbReference type="EMBL" id="JAYMYS010000004">
    <property type="protein sequence ID" value="KAK7396252.1"/>
    <property type="molecule type" value="Genomic_DNA"/>
</dbReference>
<sequence length="102" mass="11129">MSSNSSVLVLVTLFGFGDGSMHVFVSREGKAQRWGGTEATRGGANMTMVGRGCGGREEMTKKIMLATLFFSSIMILVDIKIFSGLAHGTQKSLDRLYYDIQQ</sequence>
<feature type="transmembrane region" description="Helical" evidence="1">
    <location>
        <begin position="6"/>
        <end position="25"/>
    </location>
</feature>
<dbReference type="Proteomes" id="UP001386955">
    <property type="component" value="Unassembled WGS sequence"/>
</dbReference>
<reference evidence="2 3" key="1">
    <citation type="submission" date="2024-01" db="EMBL/GenBank/DDBJ databases">
        <title>The genomes of 5 underutilized Papilionoideae crops provide insights into root nodulation and disease resistanc.</title>
        <authorList>
            <person name="Jiang F."/>
        </authorList>
    </citation>
    <scope>NUCLEOTIDE SEQUENCE [LARGE SCALE GENOMIC DNA]</scope>
    <source>
        <strain evidence="2">DUOXIRENSHENG_FW03</strain>
        <tissue evidence="2">Leaves</tissue>
    </source>
</reference>
<evidence type="ECO:0000256" key="1">
    <source>
        <dbReference type="SAM" id="Phobius"/>
    </source>
</evidence>
<protein>
    <submittedName>
        <fullName evidence="2">Uncharacterized protein</fullName>
    </submittedName>
</protein>
<keyword evidence="1" id="KW-1133">Transmembrane helix</keyword>
<feature type="transmembrane region" description="Helical" evidence="1">
    <location>
        <begin position="65"/>
        <end position="86"/>
    </location>
</feature>
<comment type="caution">
    <text evidence="2">The sequence shown here is derived from an EMBL/GenBank/DDBJ whole genome shotgun (WGS) entry which is preliminary data.</text>
</comment>